<name>U1WNB2_ANEAE</name>
<reference evidence="1 2" key="1">
    <citation type="submission" date="2013-08" db="EMBL/GenBank/DDBJ databases">
        <authorList>
            <person name="Weinstock G."/>
            <person name="Sodergren E."/>
            <person name="Wylie T."/>
            <person name="Fulton L."/>
            <person name="Fulton R."/>
            <person name="Fronick C."/>
            <person name="O'Laughlin M."/>
            <person name="Godfrey J."/>
            <person name="Miner T."/>
            <person name="Herter B."/>
            <person name="Appelbaum E."/>
            <person name="Cordes M."/>
            <person name="Lek S."/>
            <person name="Wollam A."/>
            <person name="Pepin K.H."/>
            <person name="Palsikar V.B."/>
            <person name="Mitreva M."/>
            <person name="Wilson R.K."/>
        </authorList>
    </citation>
    <scope>NUCLEOTIDE SEQUENCE [LARGE SCALE GENOMIC DNA]</scope>
    <source>
        <strain evidence="1 2">ATCC 12856</strain>
    </source>
</reference>
<dbReference type="Proteomes" id="UP000016511">
    <property type="component" value="Unassembled WGS sequence"/>
</dbReference>
<comment type="caution">
    <text evidence="1">The sequence shown here is derived from an EMBL/GenBank/DDBJ whole genome shotgun (WGS) entry which is preliminary data.</text>
</comment>
<dbReference type="AlphaFoldDB" id="U1WNB2"/>
<dbReference type="EMBL" id="AWSJ01000120">
    <property type="protein sequence ID" value="ERI10099.1"/>
    <property type="molecule type" value="Genomic_DNA"/>
</dbReference>
<dbReference type="STRING" id="649747.HMPREF0083_01860"/>
<accession>U1WNB2</accession>
<evidence type="ECO:0000313" key="2">
    <source>
        <dbReference type="Proteomes" id="UP000016511"/>
    </source>
</evidence>
<sequence>MLSTFSLYVFSKKKQVVPASFFAYLIQSADLSTSVLITFIVS</sequence>
<dbReference type="HOGENOM" id="CLU_3246475_0_0_9"/>
<proteinExistence type="predicted"/>
<protein>
    <submittedName>
        <fullName evidence="1">Uncharacterized protein</fullName>
    </submittedName>
</protein>
<keyword evidence="2" id="KW-1185">Reference proteome</keyword>
<organism evidence="1 2">
    <name type="scientific">Aneurinibacillus aneurinilyticus ATCC 12856</name>
    <dbReference type="NCBI Taxonomy" id="649747"/>
    <lineage>
        <taxon>Bacteria</taxon>
        <taxon>Bacillati</taxon>
        <taxon>Bacillota</taxon>
        <taxon>Bacilli</taxon>
        <taxon>Bacillales</taxon>
        <taxon>Paenibacillaceae</taxon>
        <taxon>Aneurinibacillus group</taxon>
        <taxon>Aneurinibacillus</taxon>
    </lineage>
</organism>
<gene>
    <name evidence="1" type="ORF">HMPREF0083_01860</name>
</gene>
<evidence type="ECO:0000313" key="1">
    <source>
        <dbReference type="EMBL" id="ERI10099.1"/>
    </source>
</evidence>